<feature type="compositionally biased region" description="Basic residues" evidence="2">
    <location>
        <begin position="644"/>
        <end position="653"/>
    </location>
</feature>
<feature type="compositionally biased region" description="Low complexity" evidence="2">
    <location>
        <begin position="376"/>
        <end position="389"/>
    </location>
</feature>
<evidence type="ECO:0000256" key="1">
    <source>
        <dbReference type="ARBA" id="ARBA00010560"/>
    </source>
</evidence>
<feature type="compositionally biased region" description="Basic and acidic residues" evidence="2">
    <location>
        <begin position="744"/>
        <end position="754"/>
    </location>
</feature>
<feature type="compositionally biased region" description="Basic residues" evidence="2">
    <location>
        <begin position="618"/>
        <end position="636"/>
    </location>
</feature>
<dbReference type="OrthoDB" id="7689364at2759"/>
<comment type="similarity">
    <text evidence="1">Belongs to the round spermatid basic protein 1 family.</text>
</comment>
<proteinExistence type="inferred from homology"/>
<dbReference type="PANTHER" id="PTHR13354">
    <property type="entry name" value="ROUND SPERMATID BASIC PROTEIN 1"/>
    <property type="match status" value="1"/>
</dbReference>
<reference evidence="3 4" key="1">
    <citation type="submission" date="2014-07" db="EMBL/GenBank/DDBJ databases">
        <title>Genomic and transcriptomic analysis on Apis cerana provide comprehensive insights into honey bee biology.</title>
        <authorList>
            <person name="Diao Q."/>
            <person name="Sun L."/>
            <person name="Zheng H."/>
            <person name="Zheng H."/>
            <person name="Xu S."/>
            <person name="Wang S."/>
            <person name="Zeng Z."/>
            <person name="Hu F."/>
            <person name="Su S."/>
            <person name="Wu J."/>
        </authorList>
    </citation>
    <scope>NUCLEOTIDE SEQUENCE [LARGE SCALE GENOMIC DNA]</scope>
    <source>
        <tissue evidence="3">Pupae without intestine</tissue>
    </source>
</reference>
<feature type="compositionally biased region" description="Basic and acidic residues" evidence="2">
    <location>
        <begin position="711"/>
        <end position="728"/>
    </location>
</feature>
<dbReference type="AlphaFoldDB" id="A0A2A3E1Z1"/>
<feature type="compositionally biased region" description="Basic and acidic residues" evidence="2">
    <location>
        <begin position="687"/>
        <end position="704"/>
    </location>
</feature>
<dbReference type="Proteomes" id="UP000242457">
    <property type="component" value="Unassembled WGS sequence"/>
</dbReference>
<feature type="region of interest" description="Disordered" evidence="2">
    <location>
        <begin position="588"/>
        <end position="667"/>
    </location>
</feature>
<dbReference type="InterPro" id="IPR026306">
    <property type="entry name" value="RSBN1/Dpy-2/CEP530"/>
</dbReference>
<evidence type="ECO:0000313" key="3">
    <source>
        <dbReference type="EMBL" id="PBC25111.1"/>
    </source>
</evidence>
<evidence type="ECO:0000313" key="4">
    <source>
        <dbReference type="Proteomes" id="UP000242457"/>
    </source>
</evidence>
<feature type="compositionally biased region" description="Low complexity" evidence="2">
    <location>
        <begin position="356"/>
        <end position="368"/>
    </location>
</feature>
<feature type="compositionally biased region" description="Basic residues" evidence="2">
    <location>
        <begin position="286"/>
        <end position="299"/>
    </location>
</feature>
<dbReference type="EMBL" id="KZ288514">
    <property type="protein sequence ID" value="PBC25111.1"/>
    <property type="molecule type" value="Genomic_DNA"/>
</dbReference>
<feature type="region of interest" description="Disordered" evidence="2">
    <location>
        <begin position="202"/>
        <end position="389"/>
    </location>
</feature>
<protein>
    <submittedName>
        <fullName evidence="3">Round spermatid basic protein</fullName>
    </submittedName>
</protein>
<sequence length="777" mass="89210">MPWGPLSVVKMDTPQESNDGPILWIRPGEQLVPTADINKSPYKRRRTGINELRNLQYLPRLSEAREYMFEDRTKAHADHVGHGLDRMTTAAVGVLKAVHGGQPSEYNRITKDVVAFYAGDFPELVEKLQLDLHEPPISQCVQWVEDAKLNQLRRQGIRYARINLYDNDIYFLPRNIIHQFRTISAVSSIAWHVRLKQYYQESQHSSSVRHGRVGNEQCHRIKEKKPLETVNIGDEQKENTNRQRVEQKHSIDSLEEKKAKERAAEYQGNLKKSDHHGKRKEDRKNRDHTRHSSISNKRKNSIENNDNCSDLFNNKSTKNSTIEQKQNNEKRDDKRSERRHEDRHRSNEKSTHHSHSSSSSSSSSSSNHNRIHHNRSSSNNTSSKESISTITESKLTNKLNIAGSSSKEGKKRLCSSEICLEHENFDCNTVSLEQNILTQRQLIAKTYATEVVDKALEIAIYKSKTDVEEVCQSLRTGVAEASKEILEKIHKESFEIAEQKYKDDKTKLERYCQLLEIETTLAFTSKMECATENAVKALIEMAEDEAKERSKNEKVSILTNNTYEESSLSISKIANSSSSSSITSTSLLAKTERHSNRNISSDENLFKLSSDVHTHSESKRKHRDDKSSRSQRHKDRRDRDRRDKEHKRHHHRSPQSNKYENKTGEINKEDSLKIISLSKDCNISSKTTDRTDSKDSDRKLEKRRDGHHSHARDGQKKSSNRSSKDDTASSRSHSSSSNHKRKSNSSERKESKKACIEKNITTAVTEQNTLAVVQSAY</sequence>
<feature type="compositionally biased region" description="Basic and acidic residues" evidence="2">
    <location>
        <begin position="326"/>
        <end position="351"/>
    </location>
</feature>
<feature type="compositionally biased region" description="Basic and acidic residues" evidence="2">
    <location>
        <begin position="217"/>
        <end position="227"/>
    </location>
</feature>
<feature type="compositionally biased region" description="Polar residues" evidence="2">
    <location>
        <begin position="302"/>
        <end position="325"/>
    </location>
</feature>
<feature type="compositionally biased region" description="Basic and acidic residues" evidence="2">
    <location>
        <begin position="234"/>
        <end position="264"/>
    </location>
</feature>
<organism evidence="3 4">
    <name type="scientific">Apis cerana cerana</name>
    <name type="common">Oriental honeybee</name>
    <dbReference type="NCBI Taxonomy" id="94128"/>
    <lineage>
        <taxon>Eukaryota</taxon>
        <taxon>Metazoa</taxon>
        <taxon>Ecdysozoa</taxon>
        <taxon>Arthropoda</taxon>
        <taxon>Hexapoda</taxon>
        <taxon>Insecta</taxon>
        <taxon>Pterygota</taxon>
        <taxon>Neoptera</taxon>
        <taxon>Endopterygota</taxon>
        <taxon>Hymenoptera</taxon>
        <taxon>Apocrita</taxon>
        <taxon>Aculeata</taxon>
        <taxon>Apoidea</taxon>
        <taxon>Anthophila</taxon>
        <taxon>Apidae</taxon>
        <taxon>Apis</taxon>
    </lineage>
</organism>
<dbReference type="GO" id="GO:0005634">
    <property type="term" value="C:nucleus"/>
    <property type="evidence" value="ECO:0007669"/>
    <property type="project" value="InterPro"/>
</dbReference>
<dbReference type="PANTHER" id="PTHR13354:SF11">
    <property type="entry name" value="LYSINE-SPECIFIC DEMETHYLASE 9"/>
    <property type="match status" value="1"/>
</dbReference>
<evidence type="ECO:0000256" key="2">
    <source>
        <dbReference type="SAM" id="MobiDB-lite"/>
    </source>
</evidence>
<keyword evidence="4" id="KW-1185">Reference proteome</keyword>
<dbReference type="STRING" id="94128.A0A2A3E1Z1"/>
<name>A0A2A3E1Z1_APICC</name>
<gene>
    <name evidence="3" type="ORF">APICC_07449</name>
</gene>
<feature type="region of interest" description="Disordered" evidence="2">
    <location>
        <begin position="683"/>
        <end position="754"/>
    </location>
</feature>
<accession>A0A2A3E1Z1</accession>